<reference evidence="4" key="1">
    <citation type="submission" date="2016-07" db="EMBL/GenBank/DDBJ databases">
        <title>Multiple horizontal gene transfer events from other fungi enriched the ability of initially mycotrophic Trichoderma (Ascomycota) to feed on dead plant biomass.</title>
        <authorList>
            <consortium name="DOE Joint Genome Institute"/>
            <person name="Atanasova L."/>
            <person name="Chenthamara K."/>
            <person name="Zhang J."/>
            <person name="Grujic M."/>
            <person name="Henrissat B."/>
            <person name="Kuo A."/>
            <person name="Aerts A."/>
            <person name="Salamov A."/>
            <person name="Lipzen A."/>
            <person name="Labutti K."/>
            <person name="Barry K."/>
            <person name="Miao Y."/>
            <person name="Rahimi M.J."/>
            <person name="Shen Q."/>
            <person name="Grigoriev I.V."/>
            <person name="Kubicek C.P."/>
            <person name="Druzhinina I.S."/>
        </authorList>
    </citation>
    <scope>NUCLEOTIDE SEQUENCE [LARGE SCALE GENOMIC DNA]</scope>
    <source>
        <strain evidence="4">TUCIM 6016</strain>
    </source>
</reference>
<evidence type="ECO:0000313" key="3">
    <source>
        <dbReference type="EMBL" id="PTB62112.1"/>
    </source>
</evidence>
<dbReference type="InterPro" id="IPR050491">
    <property type="entry name" value="AmpC-like"/>
</dbReference>
<keyword evidence="4" id="KW-1185">Reference proteome</keyword>
<proteinExistence type="inferred from homology"/>
<dbReference type="SUPFAM" id="SSF56601">
    <property type="entry name" value="beta-lactamase/transpeptidase-like"/>
    <property type="match status" value="1"/>
</dbReference>
<dbReference type="Gene3D" id="3.40.710.10">
    <property type="entry name" value="DD-peptidase/beta-lactamase superfamily"/>
    <property type="match status" value="1"/>
</dbReference>
<feature type="domain" description="Beta-lactamase-related" evidence="2">
    <location>
        <begin position="19"/>
        <end position="374"/>
    </location>
</feature>
<sequence length="405" mass="43351">MSLRGSPANLQKALQECLQGTIENGVPGLSAAVASSKGLLWSGTAGLADIENSVAFTSEHVGGIGSITKVFMSVVILQLIDEQTLGIDDTLAQHLSEEILRGIPNASKSTIGHLLRHTSGIPSWEDDPLWIRQGRGSELDPRKIWLSTETLDYIRYDSNSNLTAPIPQPKPGTYSYSNTNFTFLGLVVEAIASKAASPETNAPSGHHHATAAAAIRSRVLEPLDLKYTYLEGFEASRAGTMPGRYHWATPVFVETAGVCPFFGYPKTRPDILNASTSNMSTEWVAGGNLSHPKDLCTLGLGIRNAKVLSNSSLEIMYDFLPITATTWVGHGIFKMQTANGSIWYGHNGSTLGFTGSFFWNEKIDLAVAVLGNVGTMHAGEVPGSAASVIYEGEFLGLAVKLATLE</sequence>
<comment type="similarity">
    <text evidence="1">Belongs to the peptidase S12 family.</text>
</comment>
<dbReference type="PANTHER" id="PTHR46825">
    <property type="entry name" value="D-ALANYL-D-ALANINE-CARBOXYPEPTIDASE/ENDOPEPTIDASE AMPH"/>
    <property type="match status" value="1"/>
</dbReference>
<dbReference type="RefSeq" id="XP_024745432.1">
    <property type="nucleotide sequence ID" value="XM_024891832.1"/>
</dbReference>
<dbReference type="EMBL" id="KZ680225">
    <property type="protein sequence ID" value="PTB62112.1"/>
    <property type="molecule type" value="Genomic_DNA"/>
</dbReference>
<accession>A0A2T4AYG2</accession>
<dbReference type="OrthoDB" id="10250282at2759"/>
<dbReference type="AlphaFoldDB" id="A0A2T4AYG2"/>
<dbReference type="GeneID" id="36599950"/>
<dbReference type="InterPro" id="IPR012338">
    <property type="entry name" value="Beta-lactam/transpept-like"/>
</dbReference>
<dbReference type="InterPro" id="IPR001466">
    <property type="entry name" value="Beta-lactam-related"/>
</dbReference>
<gene>
    <name evidence="3" type="ORF">BBK36DRAFT_1130326</name>
</gene>
<name>A0A2T4AYG2_9HYPO</name>
<evidence type="ECO:0000259" key="2">
    <source>
        <dbReference type="Pfam" id="PF00144"/>
    </source>
</evidence>
<organism evidence="3 4">
    <name type="scientific">Trichoderma citrinoviride</name>
    <dbReference type="NCBI Taxonomy" id="58853"/>
    <lineage>
        <taxon>Eukaryota</taxon>
        <taxon>Fungi</taxon>
        <taxon>Dikarya</taxon>
        <taxon>Ascomycota</taxon>
        <taxon>Pezizomycotina</taxon>
        <taxon>Sordariomycetes</taxon>
        <taxon>Hypocreomycetidae</taxon>
        <taxon>Hypocreales</taxon>
        <taxon>Hypocreaceae</taxon>
        <taxon>Trichoderma</taxon>
    </lineage>
</organism>
<evidence type="ECO:0000313" key="4">
    <source>
        <dbReference type="Proteomes" id="UP000241546"/>
    </source>
</evidence>
<protein>
    <submittedName>
        <fullName evidence="3">Beta-lactamase/transpeptidase-like protein</fullName>
    </submittedName>
</protein>
<dbReference type="Pfam" id="PF00144">
    <property type="entry name" value="Beta-lactamase"/>
    <property type="match status" value="1"/>
</dbReference>
<evidence type="ECO:0000256" key="1">
    <source>
        <dbReference type="ARBA" id="ARBA00038215"/>
    </source>
</evidence>
<dbReference type="PANTHER" id="PTHR46825:SF7">
    <property type="entry name" value="D-ALANYL-D-ALANINE CARBOXYPEPTIDASE"/>
    <property type="match status" value="1"/>
</dbReference>
<dbReference type="Proteomes" id="UP000241546">
    <property type="component" value="Unassembled WGS sequence"/>
</dbReference>